<evidence type="ECO:0000313" key="3">
    <source>
        <dbReference type="Proteomes" id="UP000324536"/>
    </source>
</evidence>
<dbReference type="AlphaFoldDB" id="A0A5C1YTZ4"/>
<dbReference type="KEGG" id="acek:FLP30_13400"/>
<protein>
    <submittedName>
        <fullName evidence="2">Uncharacterized protein</fullName>
    </submittedName>
</protein>
<dbReference type="Proteomes" id="UP000324536">
    <property type="component" value="Plasmid unnamed1"/>
</dbReference>
<keyword evidence="3" id="KW-1185">Reference proteome</keyword>
<evidence type="ECO:0000313" key="2">
    <source>
        <dbReference type="EMBL" id="QEO18859.1"/>
    </source>
</evidence>
<proteinExistence type="predicted"/>
<organism evidence="2 3">
    <name type="scientific">Acetobacter vaccinii</name>
    <dbReference type="NCBI Taxonomy" id="2592655"/>
    <lineage>
        <taxon>Bacteria</taxon>
        <taxon>Pseudomonadati</taxon>
        <taxon>Pseudomonadota</taxon>
        <taxon>Alphaproteobacteria</taxon>
        <taxon>Acetobacterales</taxon>
        <taxon>Acetobacteraceae</taxon>
        <taxon>Acetobacter</taxon>
    </lineage>
</organism>
<dbReference type="EMBL" id="CP043507">
    <property type="protein sequence ID" value="QEO18859.1"/>
    <property type="molecule type" value="Genomic_DNA"/>
</dbReference>
<dbReference type="OrthoDB" id="7216854at2"/>
<feature type="region of interest" description="Disordered" evidence="1">
    <location>
        <begin position="270"/>
        <end position="379"/>
    </location>
</feature>
<geneLocation type="plasmid" evidence="2">
    <name>unnamed1</name>
</geneLocation>
<feature type="region of interest" description="Disordered" evidence="1">
    <location>
        <begin position="147"/>
        <end position="253"/>
    </location>
</feature>
<evidence type="ECO:0000256" key="1">
    <source>
        <dbReference type="SAM" id="MobiDB-lite"/>
    </source>
</evidence>
<reference evidence="2 3" key="1">
    <citation type="submission" date="2019-09" db="EMBL/GenBank/DDBJ databases">
        <title>Genome sequencing of strain KACC 21233.</title>
        <authorList>
            <person name="Heo J."/>
            <person name="Kim S.-J."/>
            <person name="Kim J.-S."/>
            <person name="Hong S.-B."/>
            <person name="Kwon S.-W."/>
        </authorList>
    </citation>
    <scope>NUCLEOTIDE SEQUENCE [LARGE SCALE GENOMIC DNA]</scope>
    <source>
        <strain evidence="2 3">KACC 21233</strain>
        <plasmid evidence="2 3">unnamed1</plasmid>
    </source>
</reference>
<feature type="compositionally biased region" description="Polar residues" evidence="1">
    <location>
        <begin position="201"/>
        <end position="210"/>
    </location>
</feature>
<gene>
    <name evidence="2" type="ORF">FLP30_13400</name>
</gene>
<sequence length="573" mass="60155">MSATLSLSSVLDALHAQQQQVPAGERGLEKELEELRQRLQTDPSLENDPQFCTRLAWLVQDWPARSGAGQLPALPPLLQAGLQQFATTVPGLENPTLRALMTQTATLADRALVSDIRAVSLQAAALPPAMQAGMMVQAAAEQLTTRAGMPPTPTVEAPARPQSAQAAPEQEAAPQADPAIDPGLAQNTAPTDDPGYLDSLGNDQAGQTTTHVDEATAQQTTTQGAPEAGPNPQDNPAIDPGLAQDTPTTDDPGYLESLVAATRQGNHAVEGAETAAPGSDQTDTAATQDGAEAEAQASNPSADRAENTHPGTASTEQADHQARTQAQTRAGASEEERPDKAGWSNNPIPSQPTGTTVAPAQPAQQTKAQTITPSPVPQSGGGFWGLNAFGQARLAEHDTKRVTKVAVNAQEQANVVTRDIQTLRRVGASLFEEIDKAATASNTSVEAVIAGTGPGGQFAAIGQKFTTMLAQNPEFKAAHDTLCLSSQKLRARANQLEGEAQAREKTNDPVVIDTEKQVAKVGMELDKIPGQLPGKSLLQEIGAVVQRLVDKFRDFFRGQQQDRTRDAGPAPGR</sequence>
<name>A0A5C1YTZ4_9PROT</name>
<feature type="compositionally biased region" description="Low complexity" evidence="1">
    <location>
        <begin position="156"/>
        <end position="179"/>
    </location>
</feature>
<accession>A0A5C1YTZ4</accession>
<feature type="compositionally biased region" description="Low complexity" evidence="1">
    <location>
        <begin position="351"/>
        <end position="373"/>
    </location>
</feature>
<keyword evidence="2" id="KW-0614">Plasmid</keyword>
<feature type="compositionally biased region" description="Low complexity" evidence="1">
    <location>
        <begin position="215"/>
        <end position="225"/>
    </location>
</feature>
<dbReference type="RefSeq" id="WP_149280513.1">
    <property type="nucleotide sequence ID" value="NZ_CP043507.1"/>
</dbReference>